<protein>
    <submittedName>
        <fullName evidence="5">Transcriptional regulator</fullName>
    </submittedName>
</protein>
<keyword evidence="6" id="KW-1185">Reference proteome</keyword>
<dbReference type="GO" id="GO:0003700">
    <property type="term" value="F:DNA-binding transcription factor activity"/>
    <property type="evidence" value="ECO:0007669"/>
    <property type="project" value="InterPro"/>
</dbReference>
<dbReference type="AlphaFoldDB" id="I8UFU1"/>
<dbReference type="STRING" id="1196324.A374_07624"/>
<dbReference type="InterPro" id="IPR036388">
    <property type="entry name" value="WH-like_DNA-bd_sf"/>
</dbReference>
<dbReference type="PANTHER" id="PTHR43537">
    <property type="entry name" value="TRANSCRIPTIONAL REGULATOR, GNTR FAMILY"/>
    <property type="match status" value="1"/>
</dbReference>
<dbReference type="PANTHER" id="PTHR43537:SF52">
    <property type="entry name" value="FATTY ACID METABOLISM REGULATOR PROTEIN"/>
    <property type="match status" value="1"/>
</dbReference>
<name>I8UFU1_9BACL</name>
<dbReference type="CDD" id="cd07377">
    <property type="entry name" value="WHTH_GntR"/>
    <property type="match status" value="1"/>
</dbReference>
<dbReference type="SUPFAM" id="SSF46785">
    <property type="entry name" value="Winged helix' DNA-binding domain"/>
    <property type="match status" value="1"/>
</dbReference>
<dbReference type="SUPFAM" id="SSF48008">
    <property type="entry name" value="GntR ligand-binding domain-like"/>
    <property type="match status" value="1"/>
</dbReference>
<dbReference type="EMBL" id="AKKV01000024">
    <property type="protein sequence ID" value="EIT85688.1"/>
    <property type="molecule type" value="Genomic_DNA"/>
</dbReference>
<dbReference type="Gene3D" id="1.20.120.530">
    <property type="entry name" value="GntR ligand-binding domain-like"/>
    <property type="match status" value="1"/>
</dbReference>
<dbReference type="OrthoDB" id="9799482at2"/>
<feature type="domain" description="HTH gntR-type" evidence="4">
    <location>
        <begin position="3"/>
        <end position="71"/>
    </location>
</feature>
<evidence type="ECO:0000256" key="1">
    <source>
        <dbReference type="ARBA" id="ARBA00023015"/>
    </source>
</evidence>
<gene>
    <name evidence="5" type="ORF">A374_07624</name>
</gene>
<dbReference type="GO" id="GO:0000062">
    <property type="term" value="F:fatty-acyl-CoA binding"/>
    <property type="evidence" value="ECO:0007669"/>
    <property type="project" value="InterPro"/>
</dbReference>
<dbReference type="InterPro" id="IPR008920">
    <property type="entry name" value="TF_FadR/GntR_C"/>
</dbReference>
<evidence type="ECO:0000259" key="4">
    <source>
        <dbReference type="PROSITE" id="PS50949"/>
    </source>
</evidence>
<dbReference type="eggNOG" id="COG2186">
    <property type="taxonomic scope" value="Bacteria"/>
</dbReference>
<dbReference type="GO" id="GO:0019217">
    <property type="term" value="P:regulation of fatty acid metabolic process"/>
    <property type="evidence" value="ECO:0007669"/>
    <property type="project" value="InterPro"/>
</dbReference>
<dbReference type="PRINTS" id="PR00035">
    <property type="entry name" value="HTHGNTR"/>
</dbReference>
<evidence type="ECO:0000256" key="3">
    <source>
        <dbReference type="ARBA" id="ARBA00023163"/>
    </source>
</evidence>
<dbReference type="InterPro" id="IPR000524">
    <property type="entry name" value="Tscrpt_reg_HTH_GntR"/>
</dbReference>
<accession>I8UFU1</accession>
<dbReference type="InterPro" id="IPR036390">
    <property type="entry name" value="WH_DNA-bd_sf"/>
</dbReference>
<dbReference type="Pfam" id="PF00392">
    <property type="entry name" value="GntR"/>
    <property type="match status" value="1"/>
</dbReference>
<dbReference type="Gene3D" id="1.10.10.10">
    <property type="entry name" value="Winged helix-like DNA-binding domain superfamily/Winged helix DNA-binding domain"/>
    <property type="match status" value="1"/>
</dbReference>
<evidence type="ECO:0000256" key="2">
    <source>
        <dbReference type="ARBA" id="ARBA00023125"/>
    </source>
</evidence>
<proteinExistence type="predicted"/>
<dbReference type="Pfam" id="PF07840">
    <property type="entry name" value="FadR_C"/>
    <property type="match status" value="1"/>
</dbReference>
<dbReference type="InterPro" id="IPR028374">
    <property type="entry name" value="FadR_C"/>
</dbReference>
<evidence type="ECO:0000313" key="5">
    <source>
        <dbReference type="EMBL" id="EIT85688.1"/>
    </source>
</evidence>
<evidence type="ECO:0000313" key="6">
    <source>
        <dbReference type="Proteomes" id="UP000004080"/>
    </source>
</evidence>
<keyword evidence="1" id="KW-0805">Transcription regulation</keyword>
<dbReference type="PATRIC" id="fig|1196324.3.peg.1562"/>
<dbReference type="Proteomes" id="UP000004080">
    <property type="component" value="Unassembled WGS sequence"/>
</dbReference>
<reference evidence="5 6" key="1">
    <citation type="journal article" date="2012" name="J. Bacteriol.">
        <title>Genome of Bacillus macauensis ZFHKF-1, a Long-Chain-Forming Bacterium.</title>
        <authorList>
            <person name="Cai L."/>
            <person name="Zhang T."/>
        </authorList>
    </citation>
    <scope>NUCLEOTIDE SEQUENCE [LARGE SCALE GENOMIC DNA]</scope>
    <source>
        <strain evidence="5 6">ZFHKF-1</strain>
    </source>
</reference>
<dbReference type="SMART" id="SM00345">
    <property type="entry name" value="HTH_GNTR"/>
    <property type="match status" value="1"/>
</dbReference>
<organism evidence="5 6">
    <name type="scientific">Fictibacillus macauensis ZFHKF-1</name>
    <dbReference type="NCBI Taxonomy" id="1196324"/>
    <lineage>
        <taxon>Bacteria</taxon>
        <taxon>Bacillati</taxon>
        <taxon>Bacillota</taxon>
        <taxon>Bacilli</taxon>
        <taxon>Bacillales</taxon>
        <taxon>Fictibacillaceae</taxon>
        <taxon>Fictibacillus</taxon>
    </lineage>
</organism>
<dbReference type="GO" id="GO:0003677">
    <property type="term" value="F:DNA binding"/>
    <property type="evidence" value="ECO:0007669"/>
    <property type="project" value="UniProtKB-KW"/>
</dbReference>
<keyword evidence="3" id="KW-0804">Transcription</keyword>
<dbReference type="PROSITE" id="PS50949">
    <property type="entry name" value="HTH_GNTR"/>
    <property type="match status" value="1"/>
</dbReference>
<dbReference type="RefSeq" id="WP_007201620.1">
    <property type="nucleotide sequence ID" value="NZ_AKKV01000024.1"/>
</dbReference>
<sequence>MKQRSTDVIEQKLIAAILEGTYMINEELPSERDLAELVHSGRPAVREALQRLERDGWITIRQSKPAFVNDFWRQGNLSTIVNILRSYEHVPDHFVQYMLELRVVLLPVCVKDSITFERMNAYFLLKETEHLINDATAYAQFDWQLQKGLAALSPNPIYLLIFNSFQEIYPKLATYYFSQEKHRIASFHYYQQLMECMIQNEADRAAIITEEVMRESAEQWKKDRRGLHEE</sequence>
<keyword evidence="2" id="KW-0238">DNA-binding</keyword>
<comment type="caution">
    <text evidence="5">The sequence shown here is derived from an EMBL/GenBank/DDBJ whole genome shotgun (WGS) entry which is preliminary data.</text>
</comment>